<sequence length="196" mass="21997">MDWNCKSTRLTPKKCSKNSENLNPNVKKSPFLSKSCKSLTKSAKKTQKSVSSNANTNQLASPSSKNKIRQWKFVIAKKKKKSHGDDVNASMVCNCNKDGAGKKKCLCVAYETLWASQEEFFKNHGGNDHDDNELEKLDRDDQEVTIPVSISEGEKLKEGLGSGGTSVVHMKKKKQRKKLPILLLHFLILNINFLLF</sequence>
<evidence type="ECO:0000256" key="1">
    <source>
        <dbReference type="SAM" id="MobiDB-lite"/>
    </source>
</evidence>
<keyword evidence="2" id="KW-0472">Membrane</keyword>
<gene>
    <name evidence="3" type="ORF">T459_30015</name>
</gene>
<evidence type="ECO:0000313" key="4">
    <source>
        <dbReference type="Proteomes" id="UP000222542"/>
    </source>
</evidence>
<evidence type="ECO:0000256" key="2">
    <source>
        <dbReference type="SAM" id="Phobius"/>
    </source>
</evidence>
<organism evidence="3 4">
    <name type="scientific">Capsicum annuum</name>
    <name type="common">Capsicum pepper</name>
    <dbReference type="NCBI Taxonomy" id="4072"/>
    <lineage>
        <taxon>Eukaryota</taxon>
        <taxon>Viridiplantae</taxon>
        <taxon>Streptophyta</taxon>
        <taxon>Embryophyta</taxon>
        <taxon>Tracheophyta</taxon>
        <taxon>Spermatophyta</taxon>
        <taxon>Magnoliopsida</taxon>
        <taxon>eudicotyledons</taxon>
        <taxon>Gunneridae</taxon>
        <taxon>Pentapetalae</taxon>
        <taxon>asterids</taxon>
        <taxon>lamiids</taxon>
        <taxon>Solanales</taxon>
        <taxon>Solanaceae</taxon>
        <taxon>Solanoideae</taxon>
        <taxon>Capsiceae</taxon>
        <taxon>Capsicum</taxon>
    </lineage>
</organism>
<keyword evidence="4" id="KW-1185">Reference proteome</keyword>
<accession>A0A2G2Y773</accession>
<feature type="region of interest" description="Disordered" evidence="1">
    <location>
        <begin position="44"/>
        <end position="65"/>
    </location>
</feature>
<protein>
    <submittedName>
        <fullName evidence="3">Uncharacterized protein</fullName>
    </submittedName>
</protein>
<dbReference type="AlphaFoldDB" id="A0A2G2Y773"/>
<evidence type="ECO:0000313" key="3">
    <source>
        <dbReference type="EMBL" id="PHT65590.1"/>
    </source>
</evidence>
<feature type="transmembrane region" description="Helical" evidence="2">
    <location>
        <begin position="179"/>
        <end position="195"/>
    </location>
</feature>
<reference evidence="3 4" key="2">
    <citation type="journal article" date="2017" name="Genome Biol.">
        <title>New reference genome sequences of hot pepper reveal the massive evolution of plant disease-resistance genes by retroduplication.</title>
        <authorList>
            <person name="Kim S."/>
            <person name="Park J."/>
            <person name="Yeom S.I."/>
            <person name="Kim Y.M."/>
            <person name="Seo E."/>
            <person name="Kim K.T."/>
            <person name="Kim M.S."/>
            <person name="Lee J.M."/>
            <person name="Cheong K."/>
            <person name="Shin H.S."/>
            <person name="Kim S.B."/>
            <person name="Han K."/>
            <person name="Lee J."/>
            <person name="Park M."/>
            <person name="Lee H.A."/>
            <person name="Lee H.Y."/>
            <person name="Lee Y."/>
            <person name="Oh S."/>
            <person name="Lee J.H."/>
            <person name="Choi E."/>
            <person name="Choi E."/>
            <person name="Lee S.E."/>
            <person name="Jeon J."/>
            <person name="Kim H."/>
            <person name="Choi G."/>
            <person name="Song H."/>
            <person name="Lee J."/>
            <person name="Lee S.C."/>
            <person name="Kwon J.K."/>
            <person name="Lee H.Y."/>
            <person name="Koo N."/>
            <person name="Hong Y."/>
            <person name="Kim R.W."/>
            <person name="Kang W.H."/>
            <person name="Huh J.H."/>
            <person name="Kang B.C."/>
            <person name="Yang T.J."/>
            <person name="Lee Y.H."/>
            <person name="Bennetzen J.L."/>
            <person name="Choi D."/>
        </authorList>
    </citation>
    <scope>NUCLEOTIDE SEQUENCE [LARGE SCALE GENOMIC DNA]</scope>
    <source>
        <strain evidence="4">cv. CM334</strain>
    </source>
</reference>
<comment type="caution">
    <text evidence="3">The sequence shown here is derived from an EMBL/GenBank/DDBJ whole genome shotgun (WGS) entry which is preliminary data.</text>
</comment>
<dbReference type="Gramene" id="PHT65590">
    <property type="protein sequence ID" value="PHT65590"/>
    <property type="gene ID" value="T459_30015"/>
</dbReference>
<feature type="compositionally biased region" description="Polar residues" evidence="1">
    <location>
        <begin position="48"/>
        <end position="65"/>
    </location>
</feature>
<dbReference type="Proteomes" id="UP000222542">
    <property type="component" value="Unassembled WGS sequence"/>
</dbReference>
<keyword evidence="2" id="KW-1133">Transmembrane helix</keyword>
<reference evidence="3 4" key="1">
    <citation type="journal article" date="2014" name="Nat. Genet.">
        <title>Genome sequence of the hot pepper provides insights into the evolution of pungency in Capsicum species.</title>
        <authorList>
            <person name="Kim S."/>
            <person name="Park M."/>
            <person name="Yeom S.I."/>
            <person name="Kim Y.M."/>
            <person name="Lee J.M."/>
            <person name="Lee H.A."/>
            <person name="Seo E."/>
            <person name="Choi J."/>
            <person name="Cheong K."/>
            <person name="Kim K.T."/>
            <person name="Jung K."/>
            <person name="Lee G.W."/>
            <person name="Oh S.K."/>
            <person name="Bae C."/>
            <person name="Kim S.B."/>
            <person name="Lee H.Y."/>
            <person name="Kim S.Y."/>
            <person name="Kim M.S."/>
            <person name="Kang B.C."/>
            <person name="Jo Y.D."/>
            <person name="Yang H.B."/>
            <person name="Jeong H.J."/>
            <person name="Kang W.H."/>
            <person name="Kwon J.K."/>
            <person name="Shin C."/>
            <person name="Lim J.Y."/>
            <person name="Park J.H."/>
            <person name="Huh J.H."/>
            <person name="Kim J.S."/>
            <person name="Kim B.D."/>
            <person name="Cohen O."/>
            <person name="Paran I."/>
            <person name="Suh M.C."/>
            <person name="Lee S.B."/>
            <person name="Kim Y.K."/>
            <person name="Shin Y."/>
            <person name="Noh S.J."/>
            <person name="Park J."/>
            <person name="Seo Y.S."/>
            <person name="Kwon S.Y."/>
            <person name="Kim H.A."/>
            <person name="Park J.M."/>
            <person name="Kim H.J."/>
            <person name="Choi S.B."/>
            <person name="Bosland P.W."/>
            <person name="Reeves G."/>
            <person name="Jo S.H."/>
            <person name="Lee B.W."/>
            <person name="Cho H.T."/>
            <person name="Choi H.S."/>
            <person name="Lee M.S."/>
            <person name="Yu Y."/>
            <person name="Do Choi Y."/>
            <person name="Park B.S."/>
            <person name="van Deynze A."/>
            <person name="Ashrafi H."/>
            <person name="Hill T."/>
            <person name="Kim W.T."/>
            <person name="Pai H.S."/>
            <person name="Ahn H.K."/>
            <person name="Yeam I."/>
            <person name="Giovannoni J.J."/>
            <person name="Rose J.K."/>
            <person name="Sorensen I."/>
            <person name="Lee S.J."/>
            <person name="Kim R.W."/>
            <person name="Choi I.Y."/>
            <person name="Choi B.S."/>
            <person name="Lim J.S."/>
            <person name="Lee Y.H."/>
            <person name="Choi D."/>
        </authorList>
    </citation>
    <scope>NUCLEOTIDE SEQUENCE [LARGE SCALE GENOMIC DNA]</scope>
    <source>
        <strain evidence="4">cv. CM334</strain>
    </source>
</reference>
<dbReference type="EMBL" id="AYRZ02000012">
    <property type="protein sequence ID" value="PHT65590.1"/>
    <property type="molecule type" value="Genomic_DNA"/>
</dbReference>
<keyword evidence="2" id="KW-0812">Transmembrane</keyword>
<proteinExistence type="predicted"/>
<name>A0A2G2Y773_CAPAN</name>